<proteinExistence type="predicted"/>
<keyword evidence="3" id="KW-1185">Reference proteome</keyword>
<feature type="chain" id="PRO_5017592206" evidence="1">
    <location>
        <begin position="23"/>
        <end position="213"/>
    </location>
</feature>
<comment type="caution">
    <text evidence="2">The sequence shown here is derived from an EMBL/GenBank/DDBJ whole genome shotgun (WGS) entry which is preliminary data.</text>
</comment>
<dbReference type="Proteomes" id="UP000257004">
    <property type="component" value="Unassembled WGS sequence"/>
</dbReference>
<gene>
    <name evidence="2" type="ORF">BD847_2973</name>
</gene>
<dbReference type="OrthoDB" id="1358288at2"/>
<reference evidence="2 3" key="1">
    <citation type="submission" date="2018-07" db="EMBL/GenBank/DDBJ databases">
        <title>Genomic Encyclopedia of Archaeal and Bacterial Type Strains, Phase II (KMG-II): from individual species to whole genera.</title>
        <authorList>
            <person name="Goeker M."/>
        </authorList>
    </citation>
    <scope>NUCLEOTIDE SEQUENCE [LARGE SCALE GENOMIC DNA]</scope>
    <source>
        <strain evidence="2 3">DSM 25795</strain>
    </source>
</reference>
<accession>A0A3D9FTK3</accession>
<feature type="signal peptide" evidence="1">
    <location>
        <begin position="1"/>
        <end position="22"/>
    </location>
</feature>
<dbReference type="AlphaFoldDB" id="A0A3D9FTK3"/>
<dbReference type="EMBL" id="QRDQ01000009">
    <property type="protein sequence ID" value="RED23895.1"/>
    <property type="molecule type" value="Genomic_DNA"/>
</dbReference>
<organism evidence="2 3">
    <name type="scientific">Flavobacterium cutihirudinis</name>
    <dbReference type="NCBI Taxonomy" id="1265740"/>
    <lineage>
        <taxon>Bacteria</taxon>
        <taxon>Pseudomonadati</taxon>
        <taxon>Bacteroidota</taxon>
        <taxon>Flavobacteriia</taxon>
        <taxon>Flavobacteriales</taxon>
        <taxon>Flavobacteriaceae</taxon>
        <taxon>Flavobacterium</taxon>
    </lineage>
</organism>
<sequence length="213" mass="25072">MNNIRILILIFFFIALSSNCQTNKDTDTDKLTSDFIKNLQSKTIDTICIYKNYCGGCAMKIDPDSIEICIDSPVYVFWKQNGKTFITKINHCWEYLDTAIKVEFWKIYFSNQNIIQKEKFEEFEYFPYKNIKEVKSSLLIDHSGVQIFKIILKDAIIEKHFNSFQMKKQNDSGIININYKHNNKLKSKLIMDILEKAVSEAEKNNTFKKIKSR</sequence>
<dbReference type="RefSeq" id="WP_115888958.1">
    <property type="nucleotide sequence ID" value="NZ_QRDQ01000009.1"/>
</dbReference>
<keyword evidence="1" id="KW-0732">Signal</keyword>
<evidence type="ECO:0000313" key="3">
    <source>
        <dbReference type="Proteomes" id="UP000257004"/>
    </source>
</evidence>
<evidence type="ECO:0000313" key="2">
    <source>
        <dbReference type="EMBL" id="RED23895.1"/>
    </source>
</evidence>
<name>A0A3D9FTK3_9FLAO</name>
<evidence type="ECO:0000256" key="1">
    <source>
        <dbReference type="SAM" id="SignalP"/>
    </source>
</evidence>
<protein>
    <submittedName>
        <fullName evidence="2">Uncharacterized protein</fullName>
    </submittedName>
</protein>